<evidence type="ECO:0000256" key="1">
    <source>
        <dbReference type="SAM" id="Phobius"/>
    </source>
</evidence>
<dbReference type="Proteomes" id="UP000483820">
    <property type="component" value="Chromosome IV"/>
</dbReference>
<dbReference type="CTD" id="78776220"/>
<protein>
    <submittedName>
        <fullName evidence="2">Uncharacterized protein</fullName>
    </submittedName>
</protein>
<sequence length="96" mass="11057">MLPNLVSFNLLLHITTITLIQLLPAIRIDRLSSLSLLFQFPFFINLQSRKVSLHGVCLLLLLHPVLLQVIILLVDNHLQLLHRLRMLRLHSLNALV</sequence>
<feature type="transmembrane region" description="Helical" evidence="1">
    <location>
        <begin position="6"/>
        <end position="24"/>
    </location>
</feature>
<keyword evidence="1" id="KW-0472">Membrane</keyword>
<gene>
    <name evidence="2" type="ORF">GCK72_016007</name>
</gene>
<name>A0A6A5GVK9_CAERE</name>
<dbReference type="KEGG" id="crq:GCK72_016007"/>
<keyword evidence="1" id="KW-0812">Transmembrane</keyword>
<accession>A0A6A5GVK9</accession>
<reference evidence="2 3" key="1">
    <citation type="submission" date="2019-12" db="EMBL/GenBank/DDBJ databases">
        <title>Chromosome-level assembly of the Caenorhabditis remanei genome.</title>
        <authorList>
            <person name="Teterina A.A."/>
            <person name="Willis J.H."/>
            <person name="Phillips P.C."/>
        </authorList>
    </citation>
    <scope>NUCLEOTIDE SEQUENCE [LARGE SCALE GENOMIC DNA]</scope>
    <source>
        <strain evidence="2 3">PX506</strain>
        <tissue evidence="2">Whole organism</tissue>
    </source>
</reference>
<dbReference type="AlphaFoldDB" id="A0A6A5GVK9"/>
<keyword evidence="1" id="KW-1133">Transmembrane helix</keyword>
<dbReference type="RefSeq" id="XP_053586031.1">
    <property type="nucleotide sequence ID" value="XM_053731259.1"/>
</dbReference>
<dbReference type="EMBL" id="WUAV01000004">
    <property type="protein sequence ID" value="KAF1759540.1"/>
    <property type="molecule type" value="Genomic_DNA"/>
</dbReference>
<comment type="caution">
    <text evidence="2">The sequence shown here is derived from an EMBL/GenBank/DDBJ whole genome shotgun (WGS) entry which is preliminary data.</text>
</comment>
<organism evidence="2 3">
    <name type="scientific">Caenorhabditis remanei</name>
    <name type="common">Caenorhabditis vulgaris</name>
    <dbReference type="NCBI Taxonomy" id="31234"/>
    <lineage>
        <taxon>Eukaryota</taxon>
        <taxon>Metazoa</taxon>
        <taxon>Ecdysozoa</taxon>
        <taxon>Nematoda</taxon>
        <taxon>Chromadorea</taxon>
        <taxon>Rhabditida</taxon>
        <taxon>Rhabditina</taxon>
        <taxon>Rhabditomorpha</taxon>
        <taxon>Rhabditoidea</taxon>
        <taxon>Rhabditidae</taxon>
        <taxon>Peloderinae</taxon>
        <taxon>Caenorhabditis</taxon>
    </lineage>
</organism>
<feature type="transmembrane region" description="Helical" evidence="1">
    <location>
        <begin position="53"/>
        <end position="74"/>
    </location>
</feature>
<evidence type="ECO:0000313" key="3">
    <source>
        <dbReference type="Proteomes" id="UP000483820"/>
    </source>
</evidence>
<proteinExistence type="predicted"/>
<dbReference type="GeneID" id="78776220"/>
<evidence type="ECO:0000313" key="2">
    <source>
        <dbReference type="EMBL" id="KAF1759540.1"/>
    </source>
</evidence>